<reference evidence="1 2" key="1">
    <citation type="submission" date="2023-06" db="EMBL/GenBank/DDBJ databases">
        <title>Draft genome sequence of Novosphingobium sp. strain IK01.</title>
        <authorList>
            <person name="Hatamoto M."/>
            <person name="Ikarashi T."/>
            <person name="Yamaguchi T."/>
        </authorList>
    </citation>
    <scope>NUCLEOTIDE SEQUENCE [LARGE SCALE GENOMIC DNA]</scope>
    <source>
        <strain evidence="1 2">IK01</strain>
    </source>
</reference>
<dbReference type="RefSeq" id="WP_317974817.1">
    <property type="nucleotide sequence ID" value="NZ_BTFW01000001.1"/>
</dbReference>
<proteinExistence type="predicted"/>
<protein>
    <recommendedName>
        <fullName evidence="3">Polyhydroxyalkanoic acid system protein</fullName>
    </recommendedName>
</protein>
<dbReference type="InterPro" id="IPR013433">
    <property type="entry name" value="PHA_gran_rgn"/>
</dbReference>
<evidence type="ECO:0000313" key="2">
    <source>
        <dbReference type="Proteomes" id="UP001187221"/>
    </source>
</evidence>
<dbReference type="Proteomes" id="UP001187221">
    <property type="component" value="Unassembled WGS sequence"/>
</dbReference>
<dbReference type="Pfam" id="PF09650">
    <property type="entry name" value="PHA_gran_rgn"/>
    <property type="match status" value="1"/>
</dbReference>
<evidence type="ECO:0000313" key="1">
    <source>
        <dbReference type="EMBL" id="GMM61102.1"/>
    </source>
</evidence>
<evidence type="ECO:0008006" key="3">
    <source>
        <dbReference type="Google" id="ProtNLM"/>
    </source>
</evidence>
<name>A0ABQ6P891_9SPHN</name>
<accession>A0ABQ6P891</accession>
<gene>
    <name evidence="1" type="ORF">NUTIK01_18790</name>
</gene>
<organism evidence="1 2">
    <name type="scientific">Novosphingobium pituita</name>
    <dbReference type="NCBI Taxonomy" id="3056842"/>
    <lineage>
        <taxon>Bacteria</taxon>
        <taxon>Pseudomonadati</taxon>
        <taxon>Pseudomonadota</taxon>
        <taxon>Alphaproteobacteria</taxon>
        <taxon>Sphingomonadales</taxon>
        <taxon>Sphingomonadaceae</taxon>
        <taxon>Novosphingobium</taxon>
    </lineage>
</organism>
<comment type="caution">
    <text evidence="1">The sequence shown here is derived from an EMBL/GenBank/DDBJ whole genome shotgun (WGS) entry which is preliminary data.</text>
</comment>
<sequence length="101" mass="11037">MRVTLPHTLGKDEVRRRMESRLGRASEKASNLIGGMAQVEAAWSDADHLTMTVSSMGFTVPSAVTIEETQLLFDVEIPAGMGFARGMIETMVREKGQKLLG</sequence>
<dbReference type="EMBL" id="BTFW01000001">
    <property type="protein sequence ID" value="GMM61102.1"/>
    <property type="molecule type" value="Genomic_DNA"/>
</dbReference>
<keyword evidence="2" id="KW-1185">Reference proteome</keyword>